<dbReference type="STRING" id="660122.C7Z461"/>
<protein>
    <recommendedName>
        <fullName evidence="3">NmrA-like domain-containing protein</fullName>
    </recommendedName>
</protein>
<dbReference type="InterPro" id="IPR051164">
    <property type="entry name" value="NmrA-like_oxidored"/>
</dbReference>
<evidence type="ECO:0000256" key="2">
    <source>
        <dbReference type="ARBA" id="ARBA00022857"/>
    </source>
</evidence>
<evidence type="ECO:0000313" key="5">
    <source>
        <dbReference type="Proteomes" id="UP000005206"/>
    </source>
</evidence>
<evidence type="ECO:0000256" key="1">
    <source>
        <dbReference type="ARBA" id="ARBA00006328"/>
    </source>
</evidence>
<dbReference type="PANTHER" id="PTHR42748:SF31">
    <property type="entry name" value="NMRA-LIKE DOMAIN-CONTAINING PROTEIN-RELATED"/>
    <property type="match status" value="1"/>
</dbReference>
<dbReference type="InParanoid" id="C7Z461"/>
<feature type="domain" description="NmrA-like" evidence="3">
    <location>
        <begin position="4"/>
        <end position="194"/>
    </location>
</feature>
<dbReference type="Proteomes" id="UP000005206">
    <property type="component" value="Chromosome 8"/>
</dbReference>
<dbReference type="Gene3D" id="3.90.25.10">
    <property type="entry name" value="UDP-galactose 4-epimerase, domain 1"/>
    <property type="match status" value="1"/>
</dbReference>
<dbReference type="eggNOG" id="ENOG502QQEA">
    <property type="taxonomic scope" value="Eukaryota"/>
</dbReference>
<dbReference type="AlphaFoldDB" id="C7Z461"/>
<keyword evidence="5" id="KW-1185">Reference proteome</keyword>
<keyword evidence="2" id="KW-0521">NADP</keyword>
<dbReference type="SUPFAM" id="SSF51735">
    <property type="entry name" value="NAD(P)-binding Rossmann-fold domains"/>
    <property type="match status" value="1"/>
</dbReference>
<dbReference type="OMA" id="CKEIRVQ"/>
<dbReference type="Pfam" id="PF05368">
    <property type="entry name" value="NmrA"/>
    <property type="match status" value="1"/>
</dbReference>
<name>C7Z461_FUSV7</name>
<comment type="similarity">
    <text evidence="1">Belongs to the NmrA-type oxidoreductase family.</text>
</comment>
<dbReference type="KEGG" id="nhe:NECHADRAFT_7144"/>
<dbReference type="GO" id="GO:0005634">
    <property type="term" value="C:nucleus"/>
    <property type="evidence" value="ECO:0007669"/>
    <property type="project" value="TreeGrafter"/>
</dbReference>
<accession>C7Z461</accession>
<dbReference type="VEuPathDB" id="FungiDB:NECHADRAFT_7144"/>
<feature type="non-terminal residue" evidence="4">
    <location>
        <position position="1"/>
    </location>
</feature>
<dbReference type="Gene3D" id="3.40.50.720">
    <property type="entry name" value="NAD(P)-binding Rossmann-like Domain"/>
    <property type="match status" value="1"/>
</dbReference>
<sequence>MTGKKIITVFGATGQQGGSVVATFLNDARLSGEWSVRAVTRDVNKDSAKRLAALGAEVVQADLSDRHTLDKVVSGAEAVFAVTNYWEAMDAELEVRQGKAIVDAAKAAGIKLFIWSSLYDVKKLTNGKLPHVYHFDGKAAVEEYIRALGIPAAFFMPGFYMSNMPGQWLRADPPENVWTLALPMPDRAPIPVFDI</sequence>
<dbReference type="OrthoDB" id="300709at2759"/>
<dbReference type="RefSeq" id="XP_003047137.1">
    <property type="nucleotide sequence ID" value="XM_003047091.1"/>
</dbReference>
<evidence type="ECO:0000313" key="4">
    <source>
        <dbReference type="EMBL" id="EEU41424.1"/>
    </source>
</evidence>
<proteinExistence type="inferred from homology"/>
<feature type="non-terminal residue" evidence="4">
    <location>
        <position position="195"/>
    </location>
</feature>
<dbReference type="InterPro" id="IPR036291">
    <property type="entry name" value="NAD(P)-bd_dom_sf"/>
</dbReference>
<reference evidence="4 5" key="1">
    <citation type="journal article" date="2009" name="PLoS Genet.">
        <title>The genome of Nectria haematococca: contribution of supernumerary chromosomes to gene expansion.</title>
        <authorList>
            <person name="Coleman J.J."/>
            <person name="Rounsley S.D."/>
            <person name="Rodriguez-Carres M."/>
            <person name="Kuo A."/>
            <person name="Wasmann C.C."/>
            <person name="Grimwood J."/>
            <person name="Schmutz J."/>
            <person name="Taga M."/>
            <person name="White G.J."/>
            <person name="Zhou S."/>
            <person name="Schwartz D.C."/>
            <person name="Freitag M."/>
            <person name="Ma L.J."/>
            <person name="Danchin E.G."/>
            <person name="Henrissat B."/>
            <person name="Coutinho P.M."/>
            <person name="Nelson D.R."/>
            <person name="Straney D."/>
            <person name="Napoli C.A."/>
            <person name="Barker B.M."/>
            <person name="Gribskov M."/>
            <person name="Rep M."/>
            <person name="Kroken S."/>
            <person name="Molnar I."/>
            <person name="Rensing C."/>
            <person name="Kennell J.C."/>
            <person name="Zamora J."/>
            <person name="Farman M.L."/>
            <person name="Selker E.U."/>
            <person name="Salamov A."/>
            <person name="Shapiro H."/>
            <person name="Pangilinan J."/>
            <person name="Lindquist E."/>
            <person name="Lamers C."/>
            <person name="Grigoriev I.V."/>
            <person name="Geiser D.M."/>
            <person name="Covert S.F."/>
            <person name="Temporini E."/>
            <person name="Vanetten H.D."/>
        </authorList>
    </citation>
    <scope>NUCLEOTIDE SEQUENCE [LARGE SCALE GENOMIC DNA]</scope>
    <source>
        <strain evidence="5">ATCC MYA-4622 / CBS 123669 / FGSC 9596 / NRRL 45880 / 77-13-4</strain>
    </source>
</reference>
<dbReference type="EMBL" id="GG698909">
    <property type="protein sequence ID" value="EEU41424.1"/>
    <property type="molecule type" value="Genomic_DNA"/>
</dbReference>
<dbReference type="GeneID" id="9675622"/>
<dbReference type="PANTHER" id="PTHR42748">
    <property type="entry name" value="NITROGEN METABOLITE REPRESSION PROTEIN NMRA FAMILY MEMBER"/>
    <property type="match status" value="1"/>
</dbReference>
<gene>
    <name evidence="4" type="ORF">NECHADRAFT_7144</name>
</gene>
<dbReference type="HOGENOM" id="CLU_007383_8_2_1"/>
<organism evidence="4 5">
    <name type="scientific">Fusarium vanettenii (strain ATCC MYA-4622 / CBS 123669 / FGSC 9596 / NRRL 45880 / 77-13-4)</name>
    <name type="common">Fusarium solani subsp. pisi</name>
    <dbReference type="NCBI Taxonomy" id="660122"/>
    <lineage>
        <taxon>Eukaryota</taxon>
        <taxon>Fungi</taxon>
        <taxon>Dikarya</taxon>
        <taxon>Ascomycota</taxon>
        <taxon>Pezizomycotina</taxon>
        <taxon>Sordariomycetes</taxon>
        <taxon>Hypocreomycetidae</taxon>
        <taxon>Hypocreales</taxon>
        <taxon>Nectriaceae</taxon>
        <taxon>Fusarium</taxon>
        <taxon>Fusarium solani species complex</taxon>
        <taxon>Fusarium vanettenii</taxon>
    </lineage>
</organism>
<dbReference type="InterPro" id="IPR008030">
    <property type="entry name" value="NmrA-like"/>
</dbReference>
<evidence type="ECO:0000259" key="3">
    <source>
        <dbReference type="Pfam" id="PF05368"/>
    </source>
</evidence>
<dbReference type="CDD" id="cd05251">
    <property type="entry name" value="NmrA_like_SDR_a"/>
    <property type="match status" value="1"/>
</dbReference>